<reference evidence="1 2" key="1">
    <citation type="journal article" date="2018" name="Front. Plant Sci.">
        <title>Red Clover (Trifolium pratense) and Zigzag Clover (T. medium) - A Picture of Genomic Similarities and Differences.</title>
        <authorList>
            <person name="Dluhosova J."/>
            <person name="Istvanek J."/>
            <person name="Nedelnik J."/>
            <person name="Repkova J."/>
        </authorList>
    </citation>
    <scope>NUCLEOTIDE SEQUENCE [LARGE SCALE GENOMIC DNA]</scope>
    <source>
        <strain evidence="2">cv. 10/8</strain>
        <tissue evidence="1">Leaf</tissue>
    </source>
</reference>
<evidence type="ECO:0000313" key="1">
    <source>
        <dbReference type="EMBL" id="MCI12830.1"/>
    </source>
</evidence>
<dbReference type="EMBL" id="LXQA010085744">
    <property type="protein sequence ID" value="MCI12830.1"/>
    <property type="molecule type" value="Genomic_DNA"/>
</dbReference>
<sequence length="75" mass="8795">VGYICNIIWWFCSSYVMHLDAEKEMMSQLGKFIAFRQSNIRYLGLYLEARSSFALWHMCDVTNAKDIKSSRFCVA</sequence>
<protein>
    <submittedName>
        <fullName evidence="1">AP-2 complex subunit alpha-2</fullName>
    </submittedName>
</protein>
<evidence type="ECO:0000313" key="2">
    <source>
        <dbReference type="Proteomes" id="UP000265520"/>
    </source>
</evidence>
<accession>A0A392PN12</accession>
<comment type="caution">
    <text evidence="1">The sequence shown here is derived from an EMBL/GenBank/DDBJ whole genome shotgun (WGS) entry which is preliminary data.</text>
</comment>
<name>A0A392PN12_9FABA</name>
<feature type="non-terminal residue" evidence="1">
    <location>
        <position position="1"/>
    </location>
</feature>
<dbReference type="AlphaFoldDB" id="A0A392PN12"/>
<organism evidence="1 2">
    <name type="scientific">Trifolium medium</name>
    <dbReference type="NCBI Taxonomy" id="97028"/>
    <lineage>
        <taxon>Eukaryota</taxon>
        <taxon>Viridiplantae</taxon>
        <taxon>Streptophyta</taxon>
        <taxon>Embryophyta</taxon>
        <taxon>Tracheophyta</taxon>
        <taxon>Spermatophyta</taxon>
        <taxon>Magnoliopsida</taxon>
        <taxon>eudicotyledons</taxon>
        <taxon>Gunneridae</taxon>
        <taxon>Pentapetalae</taxon>
        <taxon>rosids</taxon>
        <taxon>fabids</taxon>
        <taxon>Fabales</taxon>
        <taxon>Fabaceae</taxon>
        <taxon>Papilionoideae</taxon>
        <taxon>50 kb inversion clade</taxon>
        <taxon>NPAAA clade</taxon>
        <taxon>Hologalegina</taxon>
        <taxon>IRL clade</taxon>
        <taxon>Trifolieae</taxon>
        <taxon>Trifolium</taxon>
    </lineage>
</organism>
<proteinExistence type="predicted"/>
<keyword evidence="2" id="KW-1185">Reference proteome</keyword>
<dbReference type="Proteomes" id="UP000265520">
    <property type="component" value="Unassembled WGS sequence"/>
</dbReference>